<comment type="caution">
    <text evidence="13">The sequence shown here is derived from an EMBL/GenBank/DDBJ whole genome shotgun (WGS) entry which is preliminary data.</text>
</comment>
<dbReference type="Gene3D" id="1.20.1250.20">
    <property type="entry name" value="MFS general substrate transporter like domains"/>
    <property type="match status" value="1"/>
</dbReference>
<dbReference type="Proteomes" id="UP001152797">
    <property type="component" value="Unassembled WGS sequence"/>
</dbReference>
<feature type="transmembrane region" description="Helical" evidence="12">
    <location>
        <begin position="62"/>
        <end position="81"/>
    </location>
</feature>
<evidence type="ECO:0000256" key="10">
    <source>
        <dbReference type="ARBA" id="ARBA00030646"/>
    </source>
</evidence>
<accession>A0A9P1G2R2</accession>
<dbReference type="Pfam" id="PF05631">
    <property type="entry name" value="MFS_5"/>
    <property type="match status" value="1"/>
</dbReference>
<keyword evidence="5" id="KW-1003">Cell membrane</keyword>
<evidence type="ECO:0000256" key="12">
    <source>
        <dbReference type="SAM" id="Phobius"/>
    </source>
</evidence>
<evidence type="ECO:0000256" key="4">
    <source>
        <dbReference type="ARBA" id="ARBA00022448"/>
    </source>
</evidence>
<gene>
    <name evidence="13" type="ORF">C1SCF055_LOCUS21856</name>
</gene>
<feature type="transmembrane region" description="Helical" evidence="12">
    <location>
        <begin position="406"/>
        <end position="425"/>
    </location>
</feature>
<dbReference type="InterPro" id="IPR036259">
    <property type="entry name" value="MFS_trans_sf"/>
</dbReference>
<evidence type="ECO:0000313" key="13">
    <source>
        <dbReference type="EMBL" id="CAI3995272.1"/>
    </source>
</evidence>
<dbReference type="SUPFAM" id="SSF103473">
    <property type="entry name" value="MFS general substrate transporter"/>
    <property type="match status" value="1"/>
</dbReference>
<evidence type="ECO:0000256" key="8">
    <source>
        <dbReference type="ARBA" id="ARBA00023065"/>
    </source>
</evidence>
<feature type="transmembrane region" description="Helical" evidence="12">
    <location>
        <begin position="431"/>
        <end position="451"/>
    </location>
</feature>
<proteinExistence type="predicted"/>
<organism evidence="13">
    <name type="scientific">Cladocopium goreaui</name>
    <dbReference type="NCBI Taxonomy" id="2562237"/>
    <lineage>
        <taxon>Eukaryota</taxon>
        <taxon>Sar</taxon>
        <taxon>Alveolata</taxon>
        <taxon>Dinophyceae</taxon>
        <taxon>Suessiales</taxon>
        <taxon>Symbiodiniaceae</taxon>
        <taxon>Cladocopium</taxon>
    </lineage>
</organism>
<keyword evidence="15" id="KW-1185">Reference proteome</keyword>
<dbReference type="GO" id="GO:0015098">
    <property type="term" value="F:molybdate ion transmembrane transporter activity"/>
    <property type="evidence" value="ECO:0007669"/>
    <property type="project" value="InterPro"/>
</dbReference>
<dbReference type="EMBL" id="CAMXCT020002054">
    <property type="protein sequence ID" value="CAL1148647.1"/>
    <property type="molecule type" value="Genomic_DNA"/>
</dbReference>
<dbReference type="GO" id="GO:0006811">
    <property type="term" value="P:monoatomic ion transport"/>
    <property type="evidence" value="ECO:0007669"/>
    <property type="project" value="UniProtKB-KW"/>
</dbReference>
<keyword evidence="7 12" id="KW-1133">Transmembrane helix</keyword>
<evidence type="ECO:0000313" key="15">
    <source>
        <dbReference type="Proteomes" id="UP001152797"/>
    </source>
</evidence>
<keyword evidence="6 12" id="KW-0812">Transmembrane</keyword>
<feature type="transmembrane region" description="Helical" evidence="12">
    <location>
        <begin position="31"/>
        <end position="50"/>
    </location>
</feature>
<dbReference type="PANTHER" id="PTHR23516">
    <property type="entry name" value="SAM (S-ADENOSYL METHIONINE) TRANSPORTER"/>
    <property type="match status" value="1"/>
</dbReference>
<evidence type="ECO:0000256" key="2">
    <source>
        <dbReference type="ARBA" id="ARBA00004651"/>
    </source>
</evidence>
<evidence type="ECO:0000256" key="11">
    <source>
        <dbReference type="ARBA" id="ARBA00032555"/>
    </source>
</evidence>
<evidence type="ECO:0000256" key="1">
    <source>
        <dbReference type="ARBA" id="ARBA00003019"/>
    </source>
</evidence>
<reference evidence="13" key="1">
    <citation type="submission" date="2022-10" db="EMBL/GenBank/DDBJ databases">
        <authorList>
            <person name="Chen Y."/>
            <person name="Dougan E. K."/>
            <person name="Chan C."/>
            <person name="Rhodes N."/>
            <person name="Thang M."/>
        </authorList>
    </citation>
    <scope>NUCLEOTIDE SEQUENCE</scope>
</reference>
<dbReference type="InterPro" id="IPR008509">
    <property type="entry name" value="MOT2/MFSD5"/>
</dbReference>
<evidence type="ECO:0000256" key="5">
    <source>
        <dbReference type="ARBA" id="ARBA00022475"/>
    </source>
</evidence>
<feature type="transmembrane region" description="Helical" evidence="12">
    <location>
        <begin position="190"/>
        <end position="216"/>
    </location>
</feature>
<feature type="transmembrane region" description="Helical" evidence="12">
    <location>
        <begin position="156"/>
        <end position="178"/>
    </location>
</feature>
<dbReference type="EMBL" id="CAMXCT030002054">
    <property type="protein sequence ID" value="CAL4782584.1"/>
    <property type="molecule type" value="Genomic_DNA"/>
</dbReference>
<feature type="transmembrane region" description="Helical" evidence="12">
    <location>
        <begin position="101"/>
        <end position="119"/>
    </location>
</feature>
<sequence>MEFAVLGSAWALPGALKILQGTSMQWFQQSMYHTLLLPALSLSLLLAWLARPAAAEKLPPGFLKHLASYMIVWMCCIAADWLQGPYVYALYSAYGFSESAIMALFVAGYGASGVCSCGIGSVADCFGRKKCCMAFCIFHMIAGITMHWNLYPLLMLGRISSGIGTAILFSCFECWMVSEHNFRHRFSSSLLSYMFGLNFCAMYFVAVLSGLGAQFAVDNTQLSAVRGSMYVGGFTVPYDISIALLCIGFALIALLWKENYGDGQKPGQLLICDALCLLIKDPSCRRLCIIVAIFEGSMYVFVSNWTLALQSQDIQPPHGLIFALFMMAAMCGSSVATLGRGMIPRRQLRFILLLSVLSFAVASRSACGAVGCCLGAFLTFEFCVGWYFPCVGILKSECVPEQIRGSMYNLFRVPLNVLVLVLLLTHIGTELRFAICSFLLSFAVLATFGLVGHKQPLPETVEVASSP</sequence>
<comment type="function">
    <text evidence="1">Mediates high-affinity intracellular uptake of the rare oligo-element molybdenum.</text>
</comment>
<dbReference type="EMBL" id="CAMXCT010002054">
    <property type="protein sequence ID" value="CAI3995272.1"/>
    <property type="molecule type" value="Genomic_DNA"/>
</dbReference>
<keyword evidence="8" id="KW-0406">Ion transport</keyword>
<feature type="transmembrane region" description="Helical" evidence="12">
    <location>
        <begin position="350"/>
        <end position="371"/>
    </location>
</feature>
<evidence type="ECO:0000256" key="9">
    <source>
        <dbReference type="ARBA" id="ARBA00023136"/>
    </source>
</evidence>
<evidence type="ECO:0000313" key="14">
    <source>
        <dbReference type="EMBL" id="CAL1148647.1"/>
    </source>
</evidence>
<keyword evidence="4" id="KW-0813">Transport</keyword>
<dbReference type="AlphaFoldDB" id="A0A9P1G2R2"/>
<reference evidence="14" key="2">
    <citation type="submission" date="2024-04" db="EMBL/GenBank/DDBJ databases">
        <authorList>
            <person name="Chen Y."/>
            <person name="Shah S."/>
            <person name="Dougan E. K."/>
            <person name="Thang M."/>
            <person name="Chan C."/>
        </authorList>
    </citation>
    <scope>NUCLEOTIDE SEQUENCE [LARGE SCALE GENOMIC DNA]</scope>
</reference>
<feature type="transmembrane region" description="Helical" evidence="12">
    <location>
        <begin position="236"/>
        <end position="256"/>
    </location>
</feature>
<feature type="transmembrane region" description="Helical" evidence="12">
    <location>
        <begin position="377"/>
        <end position="394"/>
    </location>
</feature>
<name>A0A9P1G2R2_9DINO</name>
<dbReference type="OrthoDB" id="428269at2759"/>
<feature type="transmembrane region" description="Helical" evidence="12">
    <location>
        <begin position="131"/>
        <end position="150"/>
    </location>
</feature>
<evidence type="ECO:0000256" key="6">
    <source>
        <dbReference type="ARBA" id="ARBA00022692"/>
    </source>
</evidence>
<evidence type="ECO:0000256" key="7">
    <source>
        <dbReference type="ARBA" id="ARBA00022989"/>
    </source>
</evidence>
<comment type="subcellular location">
    <subcellularLocation>
        <location evidence="2">Cell membrane</location>
        <topology evidence="2">Multi-pass membrane protein</topology>
    </subcellularLocation>
</comment>
<dbReference type="GO" id="GO:0005886">
    <property type="term" value="C:plasma membrane"/>
    <property type="evidence" value="ECO:0007669"/>
    <property type="project" value="UniProtKB-SubCell"/>
</dbReference>
<feature type="transmembrane region" description="Helical" evidence="12">
    <location>
        <begin position="319"/>
        <end position="338"/>
    </location>
</feature>
<feature type="transmembrane region" description="Helical" evidence="12">
    <location>
        <begin position="287"/>
        <end position="307"/>
    </location>
</feature>
<protein>
    <recommendedName>
        <fullName evidence="3">Molybdate-anion transporter</fullName>
    </recommendedName>
    <alternativeName>
        <fullName evidence="10">Major facilitator superfamily domain-containing protein 5</fullName>
    </alternativeName>
    <alternativeName>
        <fullName evidence="11">Molybdate transporter 2 homolog</fullName>
    </alternativeName>
</protein>
<keyword evidence="9 12" id="KW-0472">Membrane</keyword>
<dbReference type="PANTHER" id="PTHR23516:SF1">
    <property type="entry name" value="MOLYBDATE-ANION TRANSPORTER"/>
    <property type="match status" value="1"/>
</dbReference>
<evidence type="ECO:0000256" key="3">
    <source>
        <dbReference type="ARBA" id="ARBA00021242"/>
    </source>
</evidence>